<dbReference type="PANTHER" id="PTHR11530:SF11">
    <property type="entry name" value="D-ASPARTATE OXIDASE"/>
    <property type="match status" value="1"/>
</dbReference>
<evidence type="ECO:0000256" key="8">
    <source>
        <dbReference type="ARBA" id="ARBA00049547"/>
    </source>
</evidence>
<gene>
    <name evidence="11" type="ORF">DVH02_21445</name>
</gene>
<keyword evidence="12" id="KW-1185">Reference proteome</keyword>
<evidence type="ECO:0000256" key="2">
    <source>
        <dbReference type="ARBA" id="ARBA00006730"/>
    </source>
</evidence>
<evidence type="ECO:0000256" key="1">
    <source>
        <dbReference type="ARBA" id="ARBA00001974"/>
    </source>
</evidence>
<dbReference type="Pfam" id="PF01266">
    <property type="entry name" value="DAO"/>
    <property type="match status" value="1"/>
</dbReference>
<evidence type="ECO:0000259" key="10">
    <source>
        <dbReference type="Pfam" id="PF01266"/>
    </source>
</evidence>
<feature type="binding site" evidence="9">
    <location>
        <position position="274"/>
    </location>
    <ligand>
        <name>D-dopa</name>
        <dbReference type="ChEBI" id="CHEBI:149689"/>
    </ligand>
</feature>
<evidence type="ECO:0000256" key="6">
    <source>
        <dbReference type="ARBA" id="ARBA00039101"/>
    </source>
</evidence>
<feature type="binding site" evidence="9">
    <location>
        <begin position="43"/>
        <end position="44"/>
    </location>
    <ligand>
        <name>FAD</name>
        <dbReference type="ChEBI" id="CHEBI:57692"/>
    </ligand>
</feature>
<comment type="cofactor">
    <cofactor evidence="1 9">
        <name>FAD</name>
        <dbReference type="ChEBI" id="CHEBI:57692"/>
    </cofactor>
</comment>
<keyword evidence="3" id="KW-0285">Flavoprotein</keyword>
<dbReference type="GO" id="GO:0071949">
    <property type="term" value="F:FAD binding"/>
    <property type="evidence" value="ECO:0007669"/>
    <property type="project" value="InterPro"/>
</dbReference>
<dbReference type="RefSeq" id="WP_114625452.1">
    <property type="nucleotide sequence ID" value="NZ_QQNA01000173.1"/>
</dbReference>
<feature type="binding site" evidence="9">
    <location>
        <position position="219"/>
    </location>
    <ligand>
        <name>D-dopa</name>
        <dbReference type="ChEBI" id="CHEBI:149689"/>
    </ligand>
</feature>
<dbReference type="PROSITE" id="PS00677">
    <property type="entry name" value="DAO"/>
    <property type="match status" value="1"/>
</dbReference>
<accession>A0A370B2X6</accession>
<dbReference type="GO" id="GO:0019478">
    <property type="term" value="P:D-amino acid catabolic process"/>
    <property type="evidence" value="ECO:0007669"/>
    <property type="project" value="TreeGrafter"/>
</dbReference>
<dbReference type="GO" id="GO:0005737">
    <property type="term" value="C:cytoplasm"/>
    <property type="evidence" value="ECO:0007669"/>
    <property type="project" value="TreeGrafter"/>
</dbReference>
<comment type="catalytic activity">
    <reaction evidence="8">
        <text>a D-alpha-amino acid + O2 + H2O = a 2-oxocarboxylate + H2O2 + NH4(+)</text>
        <dbReference type="Rhea" id="RHEA:21816"/>
        <dbReference type="ChEBI" id="CHEBI:15377"/>
        <dbReference type="ChEBI" id="CHEBI:15379"/>
        <dbReference type="ChEBI" id="CHEBI:16240"/>
        <dbReference type="ChEBI" id="CHEBI:28938"/>
        <dbReference type="ChEBI" id="CHEBI:35179"/>
        <dbReference type="ChEBI" id="CHEBI:59871"/>
        <dbReference type="EC" id="1.4.3.3"/>
    </reaction>
    <physiologicalReaction direction="left-to-right" evidence="8">
        <dbReference type="Rhea" id="RHEA:21817"/>
    </physiologicalReaction>
</comment>
<feature type="binding site" evidence="9">
    <location>
        <position position="301"/>
    </location>
    <ligand>
        <name>D-dopa</name>
        <dbReference type="ChEBI" id="CHEBI:149689"/>
    </ligand>
</feature>
<dbReference type="AlphaFoldDB" id="A0A370B2X6"/>
<evidence type="ECO:0000313" key="12">
    <source>
        <dbReference type="Proteomes" id="UP000253741"/>
    </source>
</evidence>
<dbReference type="PANTHER" id="PTHR11530">
    <property type="entry name" value="D-AMINO ACID OXIDASE"/>
    <property type="match status" value="1"/>
</dbReference>
<keyword evidence="5" id="KW-0560">Oxidoreductase</keyword>
<evidence type="ECO:0000256" key="7">
    <source>
        <dbReference type="ARBA" id="ARBA00039751"/>
    </source>
</evidence>
<evidence type="ECO:0000256" key="5">
    <source>
        <dbReference type="ARBA" id="ARBA00023002"/>
    </source>
</evidence>
<proteinExistence type="inferred from homology"/>
<comment type="caution">
    <text evidence="11">The sequence shown here is derived from an EMBL/GenBank/DDBJ whole genome shotgun (WGS) entry which is preliminary data.</text>
</comment>
<evidence type="ECO:0000256" key="3">
    <source>
        <dbReference type="ARBA" id="ARBA00022630"/>
    </source>
</evidence>
<dbReference type="PRINTS" id="PR00757">
    <property type="entry name" value="AMINEOXDASEF"/>
</dbReference>
<feature type="binding site" evidence="9">
    <location>
        <position position="158"/>
    </location>
    <ligand>
        <name>FAD</name>
        <dbReference type="ChEBI" id="CHEBI:57692"/>
    </ligand>
</feature>
<dbReference type="EMBL" id="QQNA01000173">
    <property type="protein sequence ID" value="RDG36180.1"/>
    <property type="molecule type" value="Genomic_DNA"/>
</dbReference>
<organism evidence="11 12">
    <name type="scientific">Streptomyces corynorhini</name>
    <dbReference type="NCBI Taxonomy" id="2282652"/>
    <lineage>
        <taxon>Bacteria</taxon>
        <taxon>Bacillati</taxon>
        <taxon>Actinomycetota</taxon>
        <taxon>Actinomycetes</taxon>
        <taxon>Kitasatosporales</taxon>
        <taxon>Streptomycetaceae</taxon>
        <taxon>Streptomyces</taxon>
    </lineage>
</organism>
<protein>
    <recommendedName>
        <fullName evidence="7">D-amino-acid oxidase</fullName>
        <ecNumber evidence="6">1.4.3.3</ecNumber>
    </recommendedName>
</protein>
<dbReference type="InterPro" id="IPR006181">
    <property type="entry name" value="D-amino_acid_oxidase_CS"/>
</dbReference>
<keyword evidence="4 9" id="KW-0274">FAD</keyword>
<dbReference type="EC" id="1.4.3.3" evidence="6"/>
<feature type="domain" description="FAD dependent oxidoreductase" evidence="10">
    <location>
        <begin position="7"/>
        <end position="317"/>
    </location>
</feature>
<dbReference type="OrthoDB" id="246701at2"/>
<dbReference type="Gene3D" id="3.40.50.720">
    <property type="entry name" value="NAD(P)-binding Rossmann-like Domain"/>
    <property type="match status" value="1"/>
</dbReference>
<dbReference type="InterPro" id="IPR001613">
    <property type="entry name" value="Flavin_amine_oxidase"/>
</dbReference>
<comment type="similarity">
    <text evidence="2">Belongs to the DAMOX/DASOX family.</text>
</comment>
<dbReference type="PIRSF" id="PIRSF000189">
    <property type="entry name" value="D-aa_oxidase"/>
    <property type="match status" value="1"/>
</dbReference>
<evidence type="ECO:0000256" key="4">
    <source>
        <dbReference type="ARBA" id="ARBA00022827"/>
    </source>
</evidence>
<evidence type="ECO:0000256" key="9">
    <source>
        <dbReference type="PIRSR" id="PIRSR000189-1"/>
    </source>
</evidence>
<dbReference type="SUPFAM" id="SSF51971">
    <property type="entry name" value="Nucleotide-binding domain"/>
    <property type="match status" value="1"/>
</dbReference>
<evidence type="ECO:0000313" key="11">
    <source>
        <dbReference type="EMBL" id="RDG36180.1"/>
    </source>
</evidence>
<reference evidence="11 12" key="1">
    <citation type="submission" date="2018-07" db="EMBL/GenBank/DDBJ databases">
        <title>Streptomyces species from bats.</title>
        <authorList>
            <person name="Dunlap C."/>
        </authorList>
    </citation>
    <scope>NUCLEOTIDE SEQUENCE [LARGE SCALE GENOMIC DNA]</scope>
    <source>
        <strain evidence="11 12">AC230</strain>
    </source>
</reference>
<dbReference type="InterPro" id="IPR023209">
    <property type="entry name" value="DAO"/>
</dbReference>
<dbReference type="GO" id="GO:0003884">
    <property type="term" value="F:D-amino-acid oxidase activity"/>
    <property type="evidence" value="ECO:0007669"/>
    <property type="project" value="UniProtKB-EC"/>
</dbReference>
<dbReference type="InterPro" id="IPR006076">
    <property type="entry name" value="FAD-dep_OxRdtase"/>
</dbReference>
<sequence>MSGGKSDVIVVGGGVIGLTTALVLAESGRRVALWTRDPVGRTTSAVAGALFWPYRIEPAHRVGGWLEESLRHYEDLALDPDLTGVRLVPGLMADTPLGGLGGWATKVRGLREARADELPEGFGQGLRATVPLIDMPVHLRYLKTRLRAAGGTVERRTVTGFAEPAAEAPVVMDCSGLGARELASDASVRPVRGQVVVVENPGIDEWFVGTPPGSAETAYVMPQPYGVLLGGTTTEHSWDLGPDTAEADAIVARCTRVRPELAGARVLEHRVGLRPTRPEVRLEAAPLPGGGRLVHNYGHGGAGVTVAWGCAREAARLATVRSGPGEVRQDRT</sequence>
<dbReference type="Proteomes" id="UP000253741">
    <property type="component" value="Unassembled WGS sequence"/>
</dbReference>
<name>A0A370B2X6_9ACTN</name>
<dbReference type="SUPFAM" id="SSF54373">
    <property type="entry name" value="FAD-linked reductases, C-terminal domain"/>
    <property type="match status" value="1"/>
</dbReference>
<feature type="binding site" evidence="9">
    <location>
        <begin position="300"/>
        <end position="305"/>
    </location>
    <ligand>
        <name>FAD</name>
        <dbReference type="ChEBI" id="CHEBI:57692"/>
    </ligand>
</feature>
<dbReference type="Gene3D" id="3.30.9.10">
    <property type="entry name" value="D-Amino Acid Oxidase, subunit A, domain 2"/>
    <property type="match status" value="1"/>
</dbReference>